<gene>
    <name evidence="3" type="ORF">NECHADRAFT_56005</name>
</gene>
<name>C7ZQ88_FUSV7</name>
<reference evidence="3 4" key="1">
    <citation type="journal article" date="2009" name="PLoS Genet.">
        <title>The genome of Nectria haematococca: contribution of supernumerary chromosomes to gene expansion.</title>
        <authorList>
            <person name="Coleman J.J."/>
            <person name="Rounsley S.D."/>
            <person name="Rodriguez-Carres M."/>
            <person name="Kuo A."/>
            <person name="Wasmann C.C."/>
            <person name="Grimwood J."/>
            <person name="Schmutz J."/>
            <person name="Taga M."/>
            <person name="White G.J."/>
            <person name="Zhou S."/>
            <person name="Schwartz D.C."/>
            <person name="Freitag M."/>
            <person name="Ma L.J."/>
            <person name="Danchin E.G."/>
            <person name="Henrissat B."/>
            <person name="Coutinho P.M."/>
            <person name="Nelson D.R."/>
            <person name="Straney D."/>
            <person name="Napoli C.A."/>
            <person name="Barker B.M."/>
            <person name="Gribskov M."/>
            <person name="Rep M."/>
            <person name="Kroken S."/>
            <person name="Molnar I."/>
            <person name="Rensing C."/>
            <person name="Kennell J.C."/>
            <person name="Zamora J."/>
            <person name="Farman M.L."/>
            <person name="Selker E.U."/>
            <person name="Salamov A."/>
            <person name="Shapiro H."/>
            <person name="Pangilinan J."/>
            <person name="Lindquist E."/>
            <person name="Lamers C."/>
            <person name="Grigoriev I.V."/>
            <person name="Geiser D.M."/>
            <person name="Covert S.F."/>
            <person name="Temporini E."/>
            <person name="Vanetten H.D."/>
        </authorList>
    </citation>
    <scope>NUCLEOTIDE SEQUENCE [LARGE SCALE GENOMIC DNA]</scope>
    <source>
        <strain evidence="4">ATCC MYA-4622 / CBS 123669 / FGSC 9596 / NRRL 45880 / 77-13-4</strain>
    </source>
</reference>
<dbReference type="RefSeq" id="XP_003039529.1">
    <property type="nucleotide sequence ID" value="XM_003039483.1"/>
</dbReference>
<dbReference type="HOGENOM" id="CLU_012494_6_1_1"/>
<dbReference type="KEGG" id="nhe:NECHADRAFT_56005"/>
<dbReference type="EMBL" id="GG698985">
    <property type="protein sequence ID" value="EEU33816.1"/>
    <property type="molecule type" value="Genomic_DNA"/>
</dbReference>
<evidence type="ECO:0000313" key="3">
    <source>
        <dbReference type="EMBL" id="EEU33816.1"/>
    </source>
</evidence>
<dbReference type="InterPro" id="IPR029058">
    <property type="entry name" value="AB_hydrolase_fold"/>
</dbReference>
<dbReference type="GO" id="GO:0016787">
    <property type="term" value="F:hydrolase activity"/>
    <property type="evidence" value="ECO:0007669"/>
    <property type="project" value="UniProtKB-KW"/>
</dbReference>
<dbReference type="Gene3D" id="3.40.50.1820">
    <property type="entry name" value="alpha/beta hydrolase"/>
    <property type="match status" value="1"/>
</dbReference>
<dbReference type="PANTHER" id="PTHR48081:SF8">
    <property type="entry name" value="ALPHA_BETA HYDROLASE FOLD-3 DOMAIN-CONTAINING PROTEIN-RELATED"/>
    <property type="match status" value="1"/>
</dbReference>
<feature type="domain" description="Alpha/beta hydrolase fold-3" evidence="2">
    <location>
        <begin position="88"/>
        <end position="301"/>
    </location>
</feature>
<evidence type="ECO:0000259" key="2">
    <source>
        <dbReference type="Pfam" id="PF07859"/>
    </source>
</evidence>
<dbReference type="SUPFAM" id="SSF53474">
    <property type="entry name" value="alpha/beta-Hydrolases"/>
    <property type="match status" value="1"/>
</dbReference>
<dbReference type="OMA" id="GTHDLFH"/>
<accession>C7ZQ88</accession>
<dbReference type="InParanoid" id="C7ZQ88"/>
<dbReference type="InterPro" id="IPR050300">
    <property type="entry name" value="GDXG_lipolytic_enzyme"/>
</dbReference>
<dbReference type="Pfam" id="PF07859">
    <property type="entry name" value="Abhydrolase_3"/>
    <property type="match status" value="1"/>
</dbReference>
<sequence>MPTSLRYDPEYLAWRSAQNLGPPPRFANVFDLREYVNRRMTAVHAQYPLHSRVEQKHYSVTSYDGAQISVVRFATASHYDQDSAQPAIVYGFGGGTVSGSVQIFAPEIADYVAESCVQFFAVGYRLAPEHPAPTAVEDFFAAVKWLSECAKELSVDAERIGVMGNSAGGGIAAGAALLARDRKLLPQVAKQILIYPMLDDRSLSRVTSDSPLTPFLTWNWEESHLCWVAYLGGTRTANPEEDVSPYAVPARHKSLAGLPSTYIDIGNLDLFRDEVMDYVARMAAENIDVEFHLIPGVPHTFDYAFSTSKAREAKRARVKALQSF</sequence>
<dbReference type="eggNOG" id="KOG1515">
    <property type="taxonomic scope" value="Eukaryota"/>
</dbReference>
<dbReference type="OrthoDB" id="408631at2759"/>
<proteinExistence type="predicted"/>
<keyword evidence="1" id="KW-0378">Hydrolase</keyword>
<dbReference type="InterPro" id="IPR013094">
    <property type="entry name" value="AB_hydrolase_3"/>
</dbReference>
<keyword evidence="4" id="KW-1185">Reference proteome</keyword>
<evidence type="ECO:0000256" key="1">
    <source>
        <dbReference type="ARBA" id="ARBA00022801"/>
    </source>
</evidence>
<dbReference type="VEuPathDB" id="FungiDB:NECHADRAFT_56005"/>
<evidence type="ECO:0000313" key="4">
    <source>
        <dbReference type="Proteomes" id="UP000005206"/>
    </source>
</evidence>
<dbReference type="STRING" id="660122.C7ZQ88"/>
<dbReference type="GeneID" id="9667057"/>
<dbReference type="PANTHER" id="PTHR48081">
    <property type="entry name" value="AB HYDROLASE SUPERFAMILY PROTEIN C4A8.06C"/>
    <property type="match status" value="1"/>
</dbReference>
<dbReference type="AlphaFoldDB" id="C7ZQ88"/>
<organism evidence="3 4">
    <name type="scientific">Fusarium vanettenii (strain ATCC MYA-4622 / CBS 123669 / FGSC 9596 / NRRL 45880 / 77-13-4)</name>
    <name type="common">Fusarium solani subsp. pisi</name>
    <dbReference type="NCBI Taxonomy" id="660122"/>
    <lineage>
        <taxon>Eukaryota</taxon>
        <taxon>Fungi</taxon>
        <taxon>Dikarya</taxon>
        <taxon>Ascomycota</taxon>
        <taxon>Pezizomycotina</taxon>
        <taxon>Sordariomycetes</taxon>
        <taxon>Hypocreomycetidae</taxon>
        <taxon>Hypocreales</taxon>
        <taxon>Nectriaceae</taxon>
        <taxon>Fusarium</taxon>
        <taxon>Fusarium solani species complex</taxon>
        <taxon>Fusarium vanettenii</taxon>
    </lineage>
</organism>
<dbReference type="Proteomes" id="UP000005206">
    <property type="component" value="Unassembled WGS sequence"/>
</dbReference>
<protein>
    <recommendedName>
        <fullName evidence="2">Alpha/beta hydrolase fold-3 domain-containing protein</fullName>
    </recommendedName>
</protein>